<dbReference type="SUPFAM" id="SSF52047">
    <property type="entry name" value="RNI-like"/>
    <property type="match status" value="1"/>
</dbReference>
<keyword evidence="10" id="KW-0472">Membrane</keyword>
<dbReference type="InterPro" id="IPR001611">
    <property type="entry name" value="Leu-rich_rpt"/>
</dbReference>
<dbReference type="AlphaFoldDB" id="A0AAV7SDM9"/>
<keyword evidence="3" id="KW-0963">Cytoplasm</keyword>
<dbReference type="Gene3D" id="3.40.50.300">
    <property type="entry name" value="P-loop containing nucleotide triphosphate hydrolases"/>
    <property type="match status" value="1"/>
</dbReference>
<evidence type="ECO:0000256" key="10">
    <source>
        <dbReference type="SAM" id="Phobius"/>
    </source>
</evidence>
<keyword evidence="9" id="KW-1271">Inflammasome</keyword>
<dbReference type="Pfam" id="PF13516">
    <property type="entry name" value="LRR_6"/>
    <property type="match status" value="1"/>
</dbReference>
<dbReference type="PANTHER" id="PTHR45690:SF19">
    <property type="entry name" value="NACHT, LRR AND PYD DOMAINS-CONTAINING PROTEIN 3"/>
    <property type="match status" value="1"/>
</dbReference>
<dbReference type="PROSITE" id="PS50837">
    <property type="entry name" value="NACHT"/>
    <property type="match status" value="1"/>
</dbReference>
<keyword evidence="8" id="KW-0395">Inflammatory response</keyword>
<dbReference type="Gene3D" id="3.80.10.10">
    <property type="entry name" value="Ribonuclease Inhibitor"/>
    <property type="match status" value="1"/>
</dbReference>
<evidence type="ECO:0000256" key="3">
    <source>
        <dbReference type="ARBA" id="ARBA00022490"/>
    </source>
</evidence>
<evidence type="ECO:0000259" key="11">
    <source>
        <dbReference type="PROSITE" id="PS50837"/>
    </source>
</evidence>
<dbReference type="Pfam" id="PF17776">
    <property type="entry name" value="NLRC4_HD2"/>
    <property type="match status" value="1"/>
</dbReference>
<evidence type="ECO:0000256" key="5">
    <source>
        <dbReference type="ARBA" id="ARBA00022741"/>
    </source>
</evidence>
<comment type="similarity">
    <text evidence="2">Belongs to the NLRP family.</text>
</comment>
<keyword evidence="10" id="KW-0812">Transmembrane</keyword>
<comment type="caution">
    <text evidence="12">The sequence shown here is derived from an EMBL/GenBank/DDBJ whole genome shotgun (WGS) entry which is preliminary data.</text>
</comment>
<dbReference type="EMBL" id="JANPWB010000008">
    <property type="protein sequence ID" value="KAJ1162672.1"/>
    <property type="molecule type" value="Genomic_DNA"/>
</dbReference>
<evidence type="ECO:0000256" key="4">
    <source>
        <dbReference type="ARBA" id="ARBA00022737"/>
    </source>
</evidence>
<dbReference type="InterPro" id="IPR050637">
    <property type="entry name" value="NLRP_innate_immun_reg"/>
</dbReference>
<dbReference type="InterPro" id="IPR027417">
    <property type="entry name" value="P-loop_NTPase"/>
</dbReference>
<evidence type="ECO:0000256" key="6">
    <source>
        <dbReference type="ARBA" id="ARBA00022840"/>
    </source>
</evidence>
<comment type="subcellular location">
    <subcellularLocation>
        <location evidence="1">Inflammasome</location>
    </subcellularLocation>
</comment>
<dbReference type="PANTHER" id="PTHR45690">
    <property type="entry name" value="NACHT, LRR AND PYD DOMAINS-CONTAINING PROTEIN 12"/>
    <property type="match status" value="1"/>
</dbReference>
<evidence type="ECO:0000256" key="9">
    <source>
        <dbReference type="ARBA" id="ARBA00023233"/>
    </source>
</evidence>
<evidence type="ECO:0000256" key="8">
    <source>
        <dbReference type="ARBA" id="ARBA00023198"/>
    </source>
</evidence>
<keyword evidence="4" id="KW-0677">Repeat</keyword>
<dbReference type="GO" id="GO:0005829">
    <property type="term" value="C:cytosol"/>
    <property type="evidence" value="ECO:0007669"/>
    <property type="project" value="UniProtKB-SubCell"/>
</dbReference>
<sequence>MEQLEHQEHRFNGRTQLFPLEFPKGNLSILLKSLNTFDAGNYSCHVYFSDKREDYITHQVELLIKDVTKESDASNKWYIALLVCVPVGLVVIFALRQKKKKSTSEDFCQRFKSEVCQREKSCCTTGQGCMKKDHCLKRELIVLNMTNLCTDISDDFQEAVVGTITSREMFTAQNRKLTSKRMLMVGDAAMGKTCLCEEIELDWKNAKRDLIYKYVIYFTFSELRSFSMPLNVRELLESKCKNSTAFTIDLLRSDTLLIFDGLDMLMPGIEECLGNDDTAMNITTLLSGILTKKLLPQIDVLVTSGASFWRQWEKYFTIIFVLREFAEKDIQKHCELFSKLNGLQPNCYRFIQNNNLSSLMSVPLQNRAFCEICREQDLGCYEGKLDTSSRLFASLLQCTLRNISPEVEVAVEECQVTMKAAEPKLKPNIKTACEQLAELSYKKLITNCQEIKKEELPKDSELLLKTLCKFFLIEQSGGSVFKYRHYSVRDMFATFYCVANIQNNDELKECLDAWAFGEIPTHHKNVVLLEGITQTHQECLHSFIRFFLGFLAYKNMGDILFNPRPLKDDLTHFLIEWLQQWIKRKDTDLLNIFHCVFELHDIEVTRAVSRCFKSVSLCNTQLHSFDLSVMQYSLSEANLEKLDLRCCGLHDGSLALLPIIGRCKIVWLGHNKLGPAGARNLWKSLEKNKSLRVLFLNDNEITDEGMEGMVKSLQNNSSLKELFLCGNPLGEAAVQNITQLGRSNLKIIFRIADNEDHLCYMMKKVEDLSKAVLQTGDKERVLYMLNTVLKDIKQGEKTASDMVLQLKEAMKRARNSILQEKKTK</sequence>
<reference evidence="12" key="1">
    <citation type="journal article" date="2022" name="bioRxiv">
        <title>Sequencing and chromosome-scale assembly of the giantPleurodeles waltlgenome.</title>
        <authorList>
            <person name="Brown T."/>
            <person name="Elewa A."/>
            <person name="Iarovenko S."/>
            <person name="Subramanian E."/>
            <person name="Araus A.J."/>
            <person name="Petzold A."/>
            <person name="Susuki M."/>
            <person name="Suzuki K.-i.T."/>
            <person name="Hayashi T."/>
            <person name="Toyoda A."/>
            <person name="Oliveira C."/>
            <person name="Osipova E."/>
            <person name="Leigh N.D."/>
            <person name="Simon A."/>
            <person name="Yun M.H."/>
        </authorList>
    </citation>
    <scope>NUCLEOTIDE SEQUENCE</scope>
    <source>
        <strain evidence="12">20211129_DDA</strain>
        <tissue evidence="12">Liver</tissue>
    </source>
</reference>
<dbReference type="Gene3D" id="2.60.40.10">
    <property type="entry name" value="Immunoglobulins"/>
    <property type="match status" value="1"/>
</dbReference>
<dbReference type="InterPro" id="IPR013783">
    <property type="entry name" value="Ig-like_fold"/>
</dbReference>
<keyword evidence="13" id="KW-1185">Reference proteome</keyword>
<evidence type="ECO:0000313" key="13">
    <source>
        <dbReference type="Proteomes" id="UP001066276"/>
    </source>
</evidence>
<dbReference type="GO" id="GO:0005524">
    <property type="term" value="F:ATP binding"/>
    <property type="evidence" value="ECO:0007669"/>
    <property type="project" value="UniProtKB-KW"/>
</dbReference>
<accession>A0AAV7SDM9</accession>
<organism evidence="12 13">
    <name type="scientific">Pleurodeles waltl</name>
    <name type="common">Iberian ribbed newt</name>
    <dbReference type="NCBI Taxonomy" id="8319"/>
    <lineage>
        <taxon>Eukaryota</taxon>
        <taxon>Metazoa</taxon>
        <taxon>Chordata</taxon>
        <taxon>Craniata</taxon>
        <taxon>Vertebrata</taxon>
        <taxon>Euteleostomi</taxon>
        <taxon>Amphibia</taxon>
        <taxon>Batrachia</taxon>
        <taxon>Caudata</taxon>
        <taxon>Salamandroidea</taxon>
        <taxon>Salamandridae</taxon>
        <taxon>Pleurodelinae</taxon>
        <taxon>Pleurodeles</taxon>
    </lineage>
</organism>
<dbReference type="InterPro" id="IPR007111">
    <property type="entry name" value="NACHT_NTPase"/>
</dbReference>
<feature type="transmembrane region" description="Helical" evidence="10">
    <location>
        <begin position="77"/>
        <end position="95"/>
    </location>
</feature>
<dbReference type="Proteomes" id="UP001066276">
    <property type="component" value="Chromosome 4_2"/>
</dbReference>
<evidence type="ECO:0000256" key="2">
    <source>
        <dbReference type="ARBA" id="ARBA00008665"/>
    </source>
</evidence>
<name>A0AAV7SDM9_PLEWA</name>
<feature type="domain" description="NACHT" evidence="11">
    <location>
        <begin position="180"/>
        <end position="304"/>
    </location>
</feature>
<evidence type="ECO:0000256" key="1">
    <source>
        <dbReference type="ARBA" id="ARBA00004110"/>
    </source>
</evidence>
<evidence type="ECO:0000313" key="12">
    <source>
        <dbReference type="EMBL" id="KAJ1162672.1"/>
    </source>
</evidence>
<keyword evidence="6" id="KW-0067">ATP-binding</keyword>
<dbReference type="Pfam" id="PF05729">
    <property type="entry name" value="NACHT"/>
    <property type="match status" value="1"/>
</dbReference>
<proteinExistence type="inferred from homology"/>
<dbReference type="InterPro" id="IPR032675">
    <property type="entry name" value="LRR_dom_sf"/>
</dbReference>
<protein>
    <recommendedName>
        <fullName evidence="11">NACHT domain-containing protein</fullName>
    </recommendedName>
</protein>
<keyword evidence="5" id="KW-0547">Nucleotide-binding</keyword>
<dbReference type="SMART" id="SM00368">
    <property type="entry name" value="LRR_RI"/>
    <property type="match status" value="4"/>
</dbReference>
<keyword evidence="7" id="KW-0832">Ubl conjugation</keyword>
<dbReference type="InterPro" id="IPR041267">
    <property type="entry name" value="NLRP_HD2"/>
</dbReference>
<evidence type="ECO:0000256" key="7">
    <source>
        <dbReference type="ARBA" id="ARBA00022843"/>
    </source>
</evidence>
<keyword evidence="10" id="KW-1133">Transmembrane helix</keyword>
<gene>
    <name evidence="12" type="ORF">NDU88_003139</name>
</gene>